<evidence type="ECO:0000256" key="4">
    <source>
        <dbReference type="ARBA" id="ARBA00005163"/>
    </source>
</evidence>
<organism evidence="17 18">
    <name type="scientific">Archaeoglobus sulfaticallidus PM70-1</name>
    <dbReference type="NCBI Taxonomy" id="387631"/>
    <lineage>
        <taxon>Archaea</taxon>
        <taxon>Methanobacteriati</taxon>
        <taxon>Methanobacteriota</taxon>
        <taxon>Archaeoglobi</taxon>
        <taxon>Archaeoglobales</taxon>
        <taxon>Archaeoglobaceae</taxon>
        <taxon>Archaeoglobus</taxon>
    </lineage>
</organism>
<dbReference type="STRING" id="387631.Asulf_02221"/>
<dbReference type="GO" id="GO:0017004">
    <property type="term" value="P:cytochrome complex assembly"/>
    <property type="evidence" value="ECO:0007669"/>
    <property type="project" value="TreeGrafter"/>
</dbReference>
<dbReference type="GO" id="GO:0046872">
    <property type="term" value="F:metal ion binding"/>
    <property type="evidence" value="ECO:0007669"/>
    <property type="project" value="UniProtKB-KW"/>
</dbReference>
<evidence type="ECO:0000256" key="12">
    <source>
        <dbReference type="ARBA" id="ARBA00022982"/>
    </source>
</evidence>
<dbReference type="Proteomes" id="UP000013307">
    <property type="component" value="Chromosome"/>
</dbReference>
<dbReference type="GO" id="GO:0009055">
    <property type="term" value="F:electron transfer activity"/>
    <property type="evidence" value="ECO:0007669"/>
    <property type="project" value="TreeGrafter"/>
</dbReference>
<keyword evidence="8" id="KW-0816">Tricarboxylic acid cycle</keyword>
<dbReference type="InterPro" id="IPR014312">
    <property type="entry name" value="Succ_DH_anchor"/>
</dbReference>
<dbReference type="KEGG" id="ast:Asulf_02221"/>
<evidence type="ECO:0000256" key="16">
    <source>
        <dbReference type="SAM" id="Phobius"/>
    </source>
</evidence>
<feature type="transmembrane region" description="Helical" evidence="16">
    <location>
        <begin position="20"/>
        <end position="38"/>
    </location>
</feature>
<keyword evidence="14" id="KW-0408">Iron</keyword>
<keyword evidence="10 16" id="KW-0812">Transmembrane</keyword>
<evidence type="ECO:0000256" key="10">
    <source>
        <dbReference type="ARBA" id="ARBA00022692"/>
    </source>
</evidence>
<keyword evidence="5" id="KW-0813">Transport</keyword>
<evidence type="ECO:0000256" key="3">
    <source>
        <dbReference type="ARBA" id="ARBA00004429"/>
    </source>
</evidence>
<dbReference type="Pfam" id="PF01127">
    <property type="entry name" value="Sdh_cyt"/>
    <property type="match status" value="1"/>
</dbReference>
<evidence type="ECO:0000313" key="18">
    <source>
        <dbReference type="Proteomes" id="UP000013307"/>
    </source>
</evidence>
<dbReference type="PANTHER" id="PTHR38689:SF1">
    <property type="entry name" value="SUCCINATE DEHYDROGENASE HYDROPHOBIC MEMBRANE ANCHOR SUBUNIT"/>
    <property type="match status" value="1"/>
</dbReference>
<dbReference type="GO" id="GO:0020037">
    <property type="term" value="F:heme binding"/>
    <property type="evidence" value="ECO:0007669"/>
    <property type="project" value="InterPro"/>
</dbReference>
<dbReference type="EMBL" id="CP005290">
    <property type="protein sequence ID" value="AGK62174.1"/>
    <property type="molecule type" value="Genomic_DNA"/>
</dbReference>
<evidence type="ECO:0000256" key="15">
    <source>
        <dbReference type="ARBA" id="ARBA00023136"/>
    </source>
</evidence>
<comment type="function">
    <text evidence="2">Membrane-anchoring subunit of succinate dehydrogenase (SDH).</text>
</comment>
<evidence type="ECO:0000256" key="6">
    <source>
        <dbReference type="ARBA" id="ARBA00022475"/>
    </source>
</evidence>
<dbReference type="PANTHER" id="PTHR38689">
    <property type="entry name" value="SUCCINATE DEHYDROGENASE HYDROPHOBIC MEMBRANE ANCHOR SUBUNIT"/>
    <property type="match status" value="1"/>
</dbReference>
<comment type="pathway">
    <text evidence="4">Carbohydrate metabolism; tricarboxylic acid cycle.</text>
</comment>
<protein>
    <submittedName>
        <fullName evidence="17">Succinate dehydrogenase subunit D</fullName>
    </submittedName>
</protein>
<reference evidence="17 18" key="1">
    <citation type="journal article" date="2013" name="Genome Announc.">
        <title>Complete Genome Sequence of the Thermophilic and Facultatively Chemolithoautotrophic Sulfate Reducer Archaeoglobus sulfaticallidus Strain PM70-1T.</title>
        <authorList>
            <person name="Stokke R."/>
            <person name="Hocking W.P."/>
            <person name="Steinsbu B.O."/>
            <person name="Steen I.H."/>
        </authorList>
    </citation>
    <scope>NUCLEOTIDE SEQUENCE [LARGE SCALE GENOMIC DNA]</scope>
    <source>
        <strain evidence="17">PM70-1</strain>
    </source>
</reference>
<dbReference type="AlphaFoldDB" id="N0BEV3"/>
<keyword evidence="6" id="KW-1003">Cell membrane</keyword>
<keyword evidence="15 16" id="KW-0472">Membrane</keyword>
<proteinExistence type="predicted"/>
<evidence type="ECO:0000256" key="11">
    <source>
        <dbReference type="ARBA" id="ARBA00022723"/>
    </source>
</evidence>
<dbReference type="eggNOG" id="arCOG04162">
    <property type="taxonomic scope" value="Archaea"/>
</dbReference>
<evidence type="ECO:0000256" key="5">
    <source>
        <dbReference type="ARBA" id="ARBA00022448"/>
    </source>
</evidence>
<evidence type="ECO:0000256" key="14">
    <source>
        <dbReference type="ARBA" id="ARBA00023004"/>
    </source>
</evidence>
<evidence type="ECO:0000256" key="9">
    <source>
        <dbReference type="ARBA" id="ARBA00022617"/>
    </source>
</evidence>
<evidence type="ECO:0000256" key="8">
    <source>
        <dbReference type="ARBA" id="ARBA00022532"/>
    </source>
</evidence>
<keyword evidence="13 16" id="KW-1133">Transmembrane helix</keyword>
<accession>N0BEV3</accession>
<keyword evidence="11" id="KW-0479">Metal-binding</keyword>
<evidence type="ECO:0000313" key="17">
    <source>
        <dbReference type="EMBL" id="AGK62174.1"/>
    </source>
</evidence>
<dbReference type="GO" id="GO:0005886">
    <property type="term" value="C:plasma membrane"/>
    <property type="evidence" value="ECO:0007669"/>
    <property type="project" value="UniProtKB-SubCell"/>
</dbReference>
<gene>
    <name evidence="17" type="ORF">Asulf_02221</name>
</gene>
<dbReference type="GO" id="GO:0006099">
    <property type="term" value="P:tricarboxylic acid cycle"/>
    <property type="evidence" value="ECO:0007669"/>
    <property type="project" value="UniProtKB-KW"/>
</dbReference>
<comment type="subcellular location">
    <subcellularLocation>
        <location evidence="3">Cell inner membrane</location>
        <topology evidence="3">Multi-pass membrane protein</topology>
    </subcellularLocation>
</comment>
<dbReference type="SUPFAM" id="SSF81343">
    <property type="entry name" value="Fumarate reductase respiratory complex transmembrane subunits"/>
    <property type="match status" value="1"/>
</dbReference>
<sequence length="120" mass="13511">MSKQMDNMHTKSVLEPLGWLLQLITGILLVILVTFHFIETHMISHDALDFEKVVERLSSGGYKAFYALLLLTVSFHAYNGIRAIILDTEFGRENRKAVNIAMAIVIIGAFVYGLQLLIAF</sequence>
<dbReference type="InterPro" id="IPR000701">
    <property type="entry name" value="SuccDH_FuR_B_TM-su"/>
</dbReference>
<evidence type="ECO:0000256" key="7">
    <source>
        <dbReference type="ARBA" id="ARBA00022519"/>
    </source>
</evidence>
<dbReference type="InterPro" id="IPR034804">
    <property type="entry name" value="SQR/QFR_C/D"/>
</dbReference>
<keyword evidence="12" id="KW-0249">Electron transport</keyword>
<dbReference type="GeneID" id="15393853"/>
<dbReference type="RefSeq" id="WP_015591770.1">
    <property type="nucleotide sequence ID" value="NC_021169.1"/>
</dbReference>
<feature type="transmembrane region" description="Helical" evidence="16">
    <location>
        <begin position="64"/>
        <end position="85"/>
    </location>
</feature>
<dbReference type="HOGENOM" id="CLU_145876_1_0_2"/>
<keyword evidence="7" id="KW-0997">Cell inner membrane</keyword>
<evidence type="ECO:0000256" key="1">
    <source>
        <dbReference type="ARBA" id="ARBA00001971"/>
    </source>
</evidence>
<keyword evidence="18" id="KW-1185">Reference proteome</keyword>
<evidence type="ECO:0000256" key="13">
    <source>
        <dbReference type="ARBA" id="ARBA00022989"/>
    </source>
</evidence>
<comment type="cofactor">
    <cofactor evidence="1">
        <name>heme</name>
        <dbReference type="ChEBI" id="CHEBI:30413"/>
    </cofactor>
</comment>
<keyword evidence="9" id="KW-0349">Heme</keyword>
<evidence type="ECO:0000256" key="2">
    <source>
        <dbReference type="ARBA" id="ARBA00004050"/>
    </source>
</evidence>
<name>N0BEV3_9EURY</name>
<dbReference type="Gene3D" id="1.20.1300.10">
    <property type="entry name" value="Fumarate reductase/succinate dehydrogenase, transmembrane subunit"/>
    <property type="match status" value="1"/>
</dbReference>
<feature type="transmembrane region" description="Helical" evidence="16">
    <location>
        <begin position="97"/>
        <end position="118"/>
    </location>
</feature>